<dbReference type="SUPFAM" id="SSF55856">
    <property type="entry name" value="Cytochrome b5-like heme/steroid binding domain"/>
    <property type="match status" value="1"/>
</dbReference>
<feature type="compositionally biased region" description="Basic and acidic residues" evidence="10">
    <location>
        <begin position="100"/>
        <end position="109"/>
    </location>
</feature>
<dbReference type="InterPro" id="IPR004835">
    <property type="entry name" value="Chitin_synth"/>
</dbReference>
<comment type="subcellular location">
    <subcellularLocation>
        <location evidence="1">Cell membrane</location>
        <topology evidence="1">Multi-pass membrane protein</topology>
    </subcellularLocation>
</comment>
<dbReference type="PANTHER" id="PTHR22914">
    <property type="entry name" value="CHITIN SYNTHASE"/>
    <property type="match status" value="1"/>
</dbReference>
<dbReference type="Proteomes" id="UP000070444">
    <property type="component" value="Unassembled WGS sequence"/>
</dbReference>
<sequence length="958" mass="111000">MDQVDFLNHYNPLFQQLQYNNQSWQNSGIEIRYYLNQLGLKSSSDFLLGNQKIFLKFSVWDKLELELRYLAKLVKNNPEKADGNGEKGLFCEEGQLTEVPLKDGDDSRELTLSPSTSAQDTLRGSEPLEKEVASRTTTQRPKVAPLKPARPPTMIRRWWVRLTWLMTWWIPTIWISRVLKKNRKDQQMAWREKVAICELIVFSWVVILFVNIGLGLILCPPNKVWTVDEVRTLQGEEDLGVYMRGIVYDIAKFAKSGHGKDWQPQGVDQDYMYEFGGKDVSTTFPIPLFVGCSGLIEDQQFQLKRNLTDDTSADMIFVHTSGPRTQFAATDMEDPTWYFTKVLPKLKTMKKGEVVWSYKNLYDMRTDGNRQVGIINDKVYDLTQYFETVSQPEYRSKNSTIKAHFLPDPIEQMFGPNSKQQDPELTRIWNNNIGLNDMERRLVMNCLNNQFYIGKVDKRQTFRCQFTNYLLLSFSVFVLSVTLVKFLAALQLTSKKDPGEGEKFVICQIPCYTENEDSIRASLDSIAELKYDHRRKLMFIITDGMVIGSGCDKSTPDILCEILGIEKPDFETNCKYFESVGEGKKQHNRGVVYSGLYQSEGSSVPYLLVVKVGRPDERVKPGNRGKRDSQIVLMRFLNRVHYDTPMWPLEIEMYHHIKNVIGVDPKLYEYVLMVDADTRVLSDSLTRLISTMQRDNRIAGLCGETQLENENDSFTTMIQIYEYYISHHLSKAFESLFGTVTCLPGCFCMYRIRSVKNAPLLISDKVIKEYSRSDVNTLHLKNLLWLGEDRYLTTLMMKHFPNYKLKFTPDAKCLTVAPHKFNVLLSQRRRWINSTIHNLLELVMLKDMCGFCCFSMRFVVLLDLMGTLILPATVFYLAYIIIAACVGFQYISNLSLIIMGSIYILQALIFILKHQWQHIGWMIFYLIGMPLFNVFIPMYSYWHLDDFSWGNTRQVMGD</sequence>
<dbReference type="GO" id="GO:0031505">
    <property type="term" value="P:fungal-type cell wall organization"/>
    <property type="evidence" value="ECO:0007669"/>
    <property type="project" value="TreeGrafter"/>
</dbReference>
<dbReference type="PANTHER" id="PTHR22914:SF13">
    <property type="entry name" value="CHITIN SYNTHASE"/>
    <property type="match status" value="1"/>
</dbReference>
<keyword evidence="4" id="KW-0328">Glycosyltransferase</keyword>
<keyword evidence="8" id="KW-0472">Membrane</keyword>
<dbReference type="Pfam" id="PF03142">
    <property type="entry name" value="Chitin_synth_2"/>
    <property type="match status" value="1"/>
</dbReference>
<evidence type="ECO:0000256" key="6">
    <source>
        <dbReference type="ARBA" id="ARBA00022692"/>
    </source>
</evidence>
<dbReference type="OMA" id="GRANICK"/>
<dbReference type="InterPro" id="IPR036400">
    <property type="entry name" value="Cyt_B5-like_heme/steroid_sf"/>
</dbReference>
<keyword evidence="3" id="KW-1003">Cell membrane</keyword>
<dbReference type="SUPFAM" id="SSF53448">
    <property type="entry name" value="Nucleotide-diphospho-sugar transferases"/>
    <property type="match status" value="1"/>
</dbReference>
<protein>
    <recommendedName>
        <fullName evidence="2">chitin synthase</fullName>
        <ecNumber evidence="2">2.4.1.16</ecNumber>
    </recommendedName>
</protein>
<dbReference type="STRING" id="796925.A0A137NXE4"/>
<evidence type="ECO:0000256" key="4">
    <source>
        <dbReference type="ARBA" id="ARBA00022676"/>
    </source>
</evidence>
<keyword evidence="7" id="KW-1133">Transmembrane helix</keyword>
<feature type="region of interest" description="Disordered" evidence="10">
    <location>
        <begin position="100"/>
        <end position="146"/>
    </location>
</feature>
<dbReference type="GO" id="GO:0030428">
    <property type="term" value="C:cell septum"/>
    <property type="evidence" value="ECO:0007669"/>
    <property type="project" value="TreeGrafter"/>
</dbReference>
<dbReference type="GO" id="GO:0005886">
    <property type="term" value="C:plasma membrane"/>
    <property type="evidence" value="ECO:0007669"/>
    <property type="project" value="UniProtKB-SubCell"/>
</dbReference>
<evidence type="ECO:0000256" key="2">
    <source>
        <dbReference type="ARBA" id="ARBA00012543"/>
    </source>
</evidence>
<feature type="non-terminal residue" evidence="11">
    <location>
        <position position="958"/>
    </location>
</feature>
<dbReference type="GO" id="GO:0004100">
    <property type="term" value="F:chitin synthase activity"/>
    <property type="evidence" value="ECO:0007669"/>
    <property type="project" value="UniProtKB-EC"/>
</dbReference>
<evidence type="ECO:0000313" key="11">
    <source>
        <dbReference type="EMBL" id="KXN67520.1"/>
    </source>
</evidence>
<dbReference type="Gene3D" id="3.10.120.10">
    <property type="entry name" value="Cytochrome b5-like heme/steroid binding domain"/>
    <property type="match status" value="1"/>
</dbReference>
<evidence type="ECO:0000256" key="5">
    <source>
        <dbReference type="ARBA" id="ARBA00022679"/>
    </source>
</evidence>
<dbReference type="OrthoDB" id="370884at2759"/>
<evidence type="ECO:0000256" key="10">
    <source>
        <dbReference type="SAM" id="MobiDB-lite"/>
    </source>
</evidence>
<dbReference type="EMBL" id="KQ964631">
    <property type="protein sequence ID" value="KXN67520.1"/>
    <property type="molecule type" value="Genomic_DNA"/>
</dbReference>
<keyword evidence="12" id="KW-1185">Reference proteome</keyword>
<dbReference type="EC" id="2.4.1.16" evidence="2"/>
<gene>
    <name evidence="11" type="ORF">CONCODRAFT_42776</name>
</gene>
<evidence type="ECO:0000256" key="3">
    <source>
        <dbReference type="ARBA" id="ARBA00022475"/>
    </source>
</evidence>
<feature type="compositionally biased region" description="Polar residues" evidence="10">
    <location>
        <begin position="110"/>
        <end position="122"/>
    </location>
</feature>
<dbReference type="AlphaFoldDB" id="A0A137NXE4"/>
<evidence type="ECO:0000256" key="9">
    <source>
        <dbReference type="ARBA" id="ARBA00023180"/>
    </source>
</evidence>
<reference evidence="11 12" key="1">
    <citation type="journal article" date="2015" name="Genome Biol. Evol.">
        <title>Phylogenomic analyses indicate that early fungi evolved digesting cell walls of algal ancestors of land plants.</title>
        <authorList>
            <person name="Chang Y."/>
            <person name="Wang S."/>
            <person name="Sekimoto S."/>
            <person name="Aerts A.L."/>
            <person name="Choi C."/>
            <person name="Clum A."/>
            <person name="LaButti K.M."/>
            <person name="Lindquist E.A."/>
            <person name="Yee Ngan C."/>
            <person name="Ohm R.A."/>
            <person name="Salamov A.A."/>
            <person name="Grigoriev I.V."/>
            <person name="Spatafora J.W."/>
            <person name="Berbee M.L."/>
        </authorList>
    </citation>
    <scope>NUCLEOTIDE SEQUENCE [LARGE SCALE GENOMIC DNA]</scope>
    <source>
        <strain evidence="11 12">NRRL 28638</strain>
    </source>
</reference>
<dbReference type="InterPro" id="IPR029044">
    <property type="entry name" value="Nucleotide-diphossugar_trans"/>
</dbReference>
<dbReference type="GO" id="GO:0006031">
    <property type="term" value="P:chitin biosynthetic process"/>
    <property type="evidence" value="ECO:0007669"/>
    <property type="project" value="TreeGrafter"/>
</dbReference>
<keyword evidence="6" id="KW-0812">Transmembrane</keyword>
<evidence type="ECO:0000256" key="7">
    <source>
        <dbReference type="ARBA" id="ARBA00022989"/>
    </source>
</evidence>
<evidence type="ECO:0000313" key="12">
    <source>
        <dbReference type="Proteomes" id="UP000070444"/>
    </source>
</evidence>
<evidence type="ECO:0000256" key="1">
    <source>
        <dbReference type="ARBA" id="ARBA00004651"/>
    </source>
</evidence>
<keyword evidence="5 11" id="KW-0808">Transferase</keyword>
<evidence type="ECO:0000256" key="8">
    <source>
        <dbReference type="ARBA" id="ARBA00023136"/>
    </source>
</evidence>
<accession>A0A137NXE4</accession>
<organism evidence="11 12">
    <name type="scientific">Conidiobolus coronatus (strain ATCC 28846 / CBS 209.66 / NRRL 28638)</name>
    <name type="common">Delacroixia coronata</name>
    <dbReference type="NCBI Taxonomy" id="796925"/>
    <lineage>
        <taxon>Eukaryota</taxon>
        <taxon>Fungi</taxon>
        <taxon>Fungi incertae sedis</taxon>
        <taxon>Zoopagomycota</taxon>
        <taxon>Entomophthoromycotina</taxon>
        <taxon>Entomophthoromycetes</taxon>
        <taxon>Entomophthorales</taxon>
        <taxon>Ancylistaceae</taxon>
        <taxon>Conidiobolus</taxon>
    </lineage>
</organism>
<proteinExistence type="predicted"/>
<dbReference type="Gene3D" id="3.90.550.10">
    <property type="entry name" value="Spore Coat Polysaccharide Biosynthesis Protein SpsA, Chain A"/>
    <property type="match status" value="1"/>
</dbReference>
<keyword evidence="9" id="KW-0325">Glycoprotein</keyword>
<name>A0A137NXE4_CONC2</name>